<dbReference type="OMA" id="FFDHENK"/>
<dbReference type="GO" id="GO:0005509">
    <property type="term" value="F:calcium ion binding"/>
    <property type="evidence" value="ECO:0007669"/>
    <property type="project" value="InterPro"/>
</dbReference>
<name>A0A8S1L2H3_PARPR</name>
<keyword evidence="2" id="KW-0677">Repeat</keyword>
<evidence type="ECO:0000313" key="6">
    <source>
        <dbReference type="Proteomes" id="UP000688137"/>
    </source>
</evidence>
<dbReference type="PROSITE" id="PS00018">
    <property type="entry name" value="EF_HAND_1"/>
    <property type="match status" value="1"/>
</dbReference>
<dbReference type="PANTHER" id="PTHR34524">
    <property type="entry name" value="CALCYPHOSIN"/>
    <property type="match status" value="1"/>
</dbReference>
<evidence type="ECO:0000259" key="4">
    <source>
        <dbReference type="PROSITE" id="PS50222"/>
    </source>
</evidence>
<evidence type="ECO:0000256" key="2">
    <source>
        <dbReference type="ARBA" id="ARBA00022737"/>
    </source>
</evidence>
<keyword evidence="3" id="KW-0106">Calcium</keyword>
<dbReference type="EMBL" id="CAJJDM010000027">
    <property type="protein sequence ID" value="CAD8058856.1"/>
    <property type="molecule type" value="Genomic_DNA"/>
</dbReference>
<dbReference type="PANTHER" id="PTHR34524:SF6">
    <property type="entry name" value="CALCYPHOSINE LIKE"/>
    <property type="match status" value="1"/>
</dbReference>
<accession>A0A8S1L2H3</accession>
<dbReference type="InterPro" id="IPR018247">
    <property type="entry name" value="EF_Hand_1_Ca_BS"/>
</dbReference>
<protein>
    <recommendedName>
        <fullName evidence="4">EF-hand domain-containing protein</fullName>
    </recommendedName>
</protein>
<reference evidence="5" key="1">
    <citation type="submission" date="2021-01" db="EMBL/GenBank/DDBJ databases">
        <authorList>
            <consortium name="Genoscope - CEA"/>
            <person name="William W."/>
        </authorList>
    </citation>
    <scope>NUCLEOTIDE SEQUENCE</scope>
</reference>
<evidence type="ECO:0000313" key="5">
    <source>
        <dbReference type="EMBL" id="CAD8058856.1"/>
    </source>
</evidence>
<feature type="domain" description="EF-hand" evidence="4">
    <location>
        <begin position="148"/>
        <end position="183"/>
    </location>
</feature>
<comment type="caution">
    <text evidence="5">The sequence shown here is derived from an EMBL/GenBank/DDBJ whole genome shotgun (WGS) entry which is preliminary data.</text>
</comment>
<gene>
    <name evidence="5" type="ORF">PPRIM_AZ9-3.1.T0280052</name>
</gene>
<dbReference type="PROSITE" id="PS50222">
    <property type="entry name" value="EF_HAND_2"/>
    <property type="match status" value="1"/>
</dbReference>
<evidence type="ECO:0000256" key="1">
    <source>
        <dbReference type="ARBA" id="ARBA00022723"/>
    </source>
</evidence>
<organism evidence="5 6">
    <name type="scientific">Paramecium primaurelia</name>
    <dbReference type="NCBI Taxonomy" id="5886"/>
    <lineage>
        <taxon>Eukaryota</taxon>
        <taxon>Sar</taxon>
        <taxon>Alveolata</taxon>
        <taxon>Ciliophora</taxon>
        <taxon>Intramacronucleata</taxon>
        <taxon>Oligohymenophorea</taxon>
        <taxon>Peniculida</taxon>
        <taxon>Parameciidae</taxon>
        <taxon>Paramecium</taxon>
    </lineage>
</organism>
<dbReference type="InterPro" id="IPR002048">
    <property type="entry name" value="EF_hand_dom"/>
</dbReference>
<sequence>MIKQLISSIIECEKALENIRIELNQQSLFSLKPIMDRFDQQNKGHITSYDILQFCQDNDIQCQHYDAFLCVKYFDVNKDGRVTFEDFTIQMLSKTNREIRFVAAVREPYFIEKQMCLPEIIETGLSYFFGELLIYLREQLEIKMLLEKENFNYFKLFQQLDKSNNGIIHMNDFQKYFNLTQEDTNYFFMMGNHNETIDQINLLDMFVITQLKSENISKEKILSPLKQNNFQQSMYENDNSFQSPEQRSTVKYKKAQLKLLNSEQTHSNASSVFVDELTKKLQDFTFTPKSNDNNKYQIELINFDKVVYQQLYQLLLKCKLLSKTQLKLIQRIDFCCKSVFKFFDHENKDFITEQDFYSGFRRLRIQIKGLVRDLILSYGQNSQINYQQFKKLFYIDHHVDSNESQQSNPQLFSNVTIDYIRQLFQEQIDIEQFKKGFISNLLKKVKTNDDTIIITKQVQDLFNKYNAYPNDRELAILTNQLQILQI</sequence>
<dbReference type="Proteomes" id="UP000688137">
    <property type="component" value="Unassembled WGS sequence"/>
</dbReference>
<dbReference type="InterPro" id="IPR051581">
    <property type="entry name" value="Ca-bind"/>
</dbReference>
<keyword evidence="6" id="KW-1185">Reference proteome</keyword>
<dbReference type="Pfam" id="PF13499">
    <property type="entry name" value="EF-hand_7"/>
    <property type="match status" value="1"/>
</dbReference>
<dbReference type="AlphaFoldDB" id="A0A8S1L2H3"/>
<proteinExistence type="predicted"/>
<evidence type="ECO:0000256" key="3">
    <source>
        <dbReference type="ARBA" id="ARBA00022837"/>
    </source>
</evidence>
<keyword evidence="1" id="KW-0479">Metal-binding</keyword>